<proteinExistence type="inferred from homology"/>
<dbReference type="PANTHER" id="PTHR11709">
    <property type="entry name" value="MULTI-COPPER OXIDASE"/>
    <property type="match status" value="1"/>
</dbReference>
<dbReference type="GeneID" id="104783238"/>
<sequence>MSLFPTLSNHETLFRHYILYFLTFPLEHYKISGINLSVPFNLKSPRLFPCKMTNSAVSSLFRLSFFLFTLQVMNLGRVGAATRFYQFKVQTIRLTRLCQTKEIVTVNGKFPGPEISAHEDDRIVVKVINMTPYNTTIHWHGIKQKLSCWYDGPSYITQCPIKSGQSFTYNFTVAQQKGTFLWHAHFSWLRATVYGPLIVYPKASVPYPFMKPFNEHTVLLGEYWLKNVVELEQNVLESGGPPPPADAFTINGQPGPNYNCSSNDVYKIKIVPRKTYLLRLINAGINMETFFTIANHKLTIVEVDGEYTKPFATERVMLVPGQTMNVLVTADQAVGRYSIAMGPYESAKNVKFQNTSAIATFQYIGALQNSATVPGKLPVFNDNIAVKTVMDGLRSLNVVDVPRNIDAHLFITIGINVNKCNSEDPNNKCQGPRKGRLAASMNNISFVEPKVSILEAYYKQLEGYFTLDFPTTPEKSYDFVSGAPNDIANDTQAANGTRAIVFEYGSRIQIIFQNTGTLTTENHPIHLHGHSFYVIGYGTGNYDEQTAQFNLEDPPCLNTIGVPVGGWAAIRFVANNPGLWLLHCHFDIHQTWGMSTMFIVKNGKKVQESLPHPPPDLPKC</sequence>
<dbReference type="PROSITE" id="PS00079">
    <property type="entry name" value="MULTICOPPER_OXIDASE1"/>
    <property type="match status" value="1"/>
</dbReference>
<evidence type="ECO:0000259" key="16">
    <source>
        <dbReference type="Pfam" id="PF07732"/>
    </source>
</evidence>
<dbReference type="PANTHER" id="PTHR11709:SF324">
    <property type="entry name" value="LACCASE-6"/>
    <property type="match status" value="1"/>
</dbReference>
<keyword evidence="9 13" id="KW-0560">Oxidoreductase</keyword>
<name>A0ABM0YVZ1_CAMSA</name>
<dbReference type="Pfam" id="PF07732">
    <property type="entry name" value="Cu-oxidase_3"/>
    <property type="match status" value="1"/>
</dbReference>
<keyword evidence="10 13" id="KW-0186">Copper</keyword>
<dbReference type="InterPro" id="IPR045087">
    <property type="entry name" value="Cu-oxidase_fam"/>
</dbReference>
<keyword evidence="8 13" id="KW-0677">Repeat</keyword>
<comment type="similarity">
    <text evidence="3 13">Belongs to the multicopper oxidase family.</text>
</comment>
<evidence type="ECO:0000259" key="14">
    <source>
        <dbReference type="Pfam" id="PF00394"/>
    </source>
</evidence>
<gene>
    <name evidence="18" type="primary">LOC104783238</name>
</gene>
<keyword evidence="5 13" id="KW-0052">Apoplast</keyword>
<dbReference type="InterPro" id="IPR017761">
    <property type="entry name" value="Laccase"/>
</dbReference>
<evidence type="ECO:0000256" key="8">
    <source>
        <dbReference type="ARBA" id="ARBA00022737"/>
    </source>
</evidence>
<dbReference type="Pfam" id="PF07731">
    <property type="entry name" value="Cu-oxidase_2"/>
    <property type="match status" value="1"/>
</dbReference>
<dbReference type="CDD" id="cd13875">
    <property type="entry name" value="CuRO_2_LCC_plant"/>
    <property type="match status" value="1"/>
</dbReference>
<dbReference type="InterPro" id="IPR001117">
    <property type="entry name" value="Cu-oxidase_2nd"/>
</dbReference>
<organism evidence="17 18">
    <name type="scientific">Camelina sativa</name>
    <name type="common">False flax</name>
    <name type="synonym">Myagrum sativum</name>
    <dbReference type="NCBI Taxonomy" id="90675"/>
    <lineage>
        <taxon>Eukaryota</taxon>
        <taxon>Viridiplantae</taxon>
        <taxon>Streptophyta</taxon>
        <taxon>Embryophyta</taxon>
        <taxon>Tracheophyta</taxon>
        <taxon>Spermatophyta</taxon>
        <taxon>Magnoliopsida</taxon>
        <taxon>eudicotyledons</taxon>
        <taxon>Gunneridae</taxon>
        <taxon>Pentapetalae</taxon>
        <taxon>rosids</taxon>
        <taxon>malvids</taxon>
        <taxon>Brassicales</taxon>
        <taxon>Brassicaceae</taxon>
        <taxon>Camelineae</taxon>
        <taxon>Camelina</taxon>
    </lineage>
</organism>
<comment type="function">
    <text evidence="13">Lignin degradation and detoxification of lignin-derived products.</text>
</comment>
<evidence type="ECO:0000256" key="9">
    <source>
        <dbReference type="ARBA" id="ARBA00023002"/>
    </source>
</evidence>
<dbReference type="RefSeq" id="XP_010506670.2">
    <property type="nucleotide sequence ID" value="XM_010508368.2"/>
</dbReference>
<protein>
    <recommendedName>
        <fullName evidence="4 13">Laccase</fullName>
        <ecNumber evidence="4 13">1.10.3.2</ecNumber>
    </recommendedName>
    <alternativeName>
        <fullName evidence="13">Benzenediol:oxygen oxidoreductase</fullName>
    </alternativeName>
    <alternativeName>
        <fullName evidence="13">Diphenol oxidase</fullName>
    </alternativeName>
    <alternativeName>
        <fullName evidence="13">Urishiol oxidase</fullName>
    </alternativeName>
</protein>
<evidence type="ECO:0000313" key="17">
    <source>
        <dbReference type="Proteomes" id="UP000694864"/>
    </source>
</evidence>
<evidence type="ECO:0000256" key="3">
    <source>
        <dbReference type="ARBA" id="ARBA00010609"/>
    </source>
</evidence>
<dbReference type="NCBIfam" id="TIGR03389">
    <property type="entry name" value="laccase"/>
    <property type="match status" value="1"/>
</dbReference>
<comment type="cofactor">
    <cofactor evidence="13">
        <name>Cu cation</name>
        <dbReference type="ChEBI" id="CHEBI:23378"/>
    </cofactor>
    <text evidence="13">Binds 4 Cu cations per monomer.</text>
</comment>
<keyword evidence="11" id="KW-0325">Glycoprotein</keyword>
<keyword evidence="12 13" id="KW-0439">Lignin degradation</keyword>
<comment type="subcellular location">
    <subcellularLocation>
        <location evidence="2 13">Secreted</location>
        <location evidence="2 13">Extracellular space</location>
        <location evidence="2 13">Apoplast</location>
    </subcellularLocation>
</comment>
<evidence type="ECO:0000256" key="2">
    <source>
        <dbReference type="ARBA" id="ARBA00004271"/>
    </source>
</evidence>
<dbReference type="InterPro" id="IPR011707">
    <property type="entry name" value="Cu-oxidase-like_N"/>
</dbReference>
<feature type="domain" description="Plastocyanin-like" evidence="14">
    <location>
        <begin position="215"/>
        <end position="366"/>
    </location>
</feature>
<dbReference type="InterPro" id="IPR008972">
    <property type="entry name" value="Cupredoxin"/>
</dbReference>
<evidence type="ECO:0000256" key="5">
    <source>
        <dbReference type="ARBA" id="ARBA00022523"/>
    </source>
</evidence>
<dbReference type="InterPro" id="IPR034289">
    <property type="entry name" value="CuRO_3_LCC"/>
</dbReference>
<dbReference type="InterPro" id="IPR034285">
    <property type="entry name" value="CuRO_2_LCC"/>
</dbReference>
<evidence type="ECO:0000259" key="15">
    <source>
        <dbReference type="Pfam" id="PF07731"/>
    </source>
</evidence>
<dbReference type="CDD" id="cd13897">
    <property type="entry name" value="CuRO_3_LCC_plant"/>
    <property type="match status" value="1"/>
</dbReference>
<dbReference type="InterPro" id="IPR011706">
    <property type="entry name" value="Cu-oxidase_C"/>
</dbReference>
<dbReference type="InterPro" id="IPR002355">
    <property type="entry name" value="Cu_oxidase_Cu_BS"/>
</dbReference>
<evidence type="ECO:0000313" key="18">
    <source>
        <dbReference type="RefSeq" id="XP_010506670.2"/>
    </source>
</evidence>
<dbReference type="Proteomes" id="UP000694864">
    <property type="component" value="Chromosome 4"/>
</dbReference>
<keyword evidence="17" id="KW-1185">Reference proteome</keyword>
<dbReference type="PROSITE" id="PS00080">
    <property type="entry name" value="MULTICOPPER_OXIDASE2"/>
    <property type="match status" value="1"/>
</dbReference>
<comment type="catalytic activity">
    <reaction evidence="1 13">
        <text>4 hydroquinone + O2 = 4 benzosemiquinone + 2 H2O</text>
        <dbReference type="Rhea" id="RHEA:11276"/>
        <dbReference type="ChEBI" id="CHEBI:15377"/>
        <dbReference type="ChEBI" id="CHEBI:15379"/>
        <dbReference type="ChEBI" id="CHEBI:17594"/>
        <dbReference type="ChEBI" id="CHEBI:17977"/>
        <dbReference type="EC" id="1.10.3.2"/>
    </reaction>
</comment>
<dbReference type="EC" id="1.10.3.2" evidence="4 13"/>
<dbReference type="InterPro" id="IPR034288">
    <property type="entry name" value="CuRO_1_LCC"/>
</dbReference>
<evidence type="ECO:0000256" key="4">
    <source>
        <dbReference type="ARBA" id="ARBA00012297"/>
    </source>
</evidence>
<evidence type="ECO:0000256" key="11">
    <source>
        <dbReference type="ARBA" id="ARBA00023180"/>
    </source>
</evidence>
<evidence type="ECO:0000256" key="7">
    <source>
        <dbReference type="ARBA" id="ARBA00022723"/>
    </source>
</evidence>
<evidence type="ECO:0000256" key="1">
    <source>
        <dbReference type="ARBA" id="ARBA00000349"/>
    </source>
</evidence>
<reference evidence="17" key="1">
    <citation type="journal article" date="2014" name="Nat. Commun.">
        <title>The emerging biofuel crop Camelina sativa retains a highly undifferentiated hexaploid genome structure.</title>
        <authorList>
            <person name="Kagale S."/>
            <person name="Koh C."/>
            <person name="Nixon J."/>
            <person name="Bollina V."/>
            <person name="Clarke W.E."/>
            <person name="Tuteja R."/>
            <person name="Spillane C."/>
            <person name="Robinson S.J."/>
            <person name="Links M.G."/>
            <person name="Clarke C."/>
            <person name="Higgins E.E."/>
            <person name="Huebert T."/>
            <person name="Sharpe A.G."/>
            <person name="Parkin I.A."/>
        </authorList>
    </citation>
    <scope>NUCLEOTIDE SEQUENCE [LARGE SCALE GENOMIC DNA]</scope>
    <source>
        <strain evidence="17">cv. DH55</strain>
    </source>
</reference>
<evidence type="ECO:0000256" key="13">
    <source>
        <dbReference type="RuleBase" id="RU361119"/>
    </source>
</evidence>
<evidence type="ECO:0000256" key="6">
    <source>
        <dbReference type="ARBA" id="ARBA00022525"/>
    </source>
</evidence>
<feature type="domain" description="Plastocyanin-like" evidence="15">
    <location>
        <begin position="469"/>
        <end position="603"/>
    </location>
</feature>
<evidence type="ECO:0000256" key="10">
    <source>
        <dbReference type="ARBA" id="ARBA00023008"/>
    </source>
</evidence>
<dbReference type="InterPro" id="IPR033138">
    <property type="entry name" value="Cu_oxidase_CS"/>
</dbReference>
<keyword evidence="6 13" id="KW-0964">Secreted</keyword>
<dbReference type="Pfam" id="PF00394">
    <property type="entry name" value="Cu-oxidase"/>
    <property type="match status" value="1"/>
</dbReference>
<dbReference type="Gene3D" id="2.60.40.420">
    <property type="entry name" value="Cupredoxins - blue copper proteins"/>
    <property type="match status" value="3"/>
</dbReference>
<dbReference type="CDD" id="cd13849">
    <property type="entry name" value="CuRO_1_LCC_plant"/>
    <property type="match status" value="1"/>
</dbReference>
<evidence type="ECO:0000256" key="12">
    <source>
        <dbReference type="ARBA" id="ARBA00023185"/>
    </source>
</evidence>
<keyword evidence="7 13" id="KW-0479">Metal-binding</keyword>
<accession>A0ABM0YVZ1</accession>
<feature type="domain" description="Plastocyanin-like" evidence="16">
    <location>
        <begin position="89"/>
        <end position="203"/>
    </location>
</feature>
<dbReference type="SUPFAM" id="SSF49503">
    <property type="entry name" value="Cupredoxins"/>
    <property type="match status" value="3"/>
</dbReference>
<reference evidence="18" key="2">
    <citation type="submission" date="2025-08" db="UniProtKB">
        <authorList>
            <consortium name="RefSeq"/>
        </authorList>
    </citation>
    <scope>IDENTIFICATION</scope>
    <source>
        <tissue evidence="18">Leaf</tissue>
    </source>
</reference>